<evidence type="ECO:0000313" key="13">
    <source>
        <dbReference type="Proteomes" id="UP000663834"/>
    </source>
</evidence>
<dbReference type="Proteomes" id="UP000663866">
    <property type="component" value="Unassembled WGS sequence"/>
</dbReference>
<sequence length="196" mass="22813">MIPSNSHTCDGGNRTLRWSQFCDGIIDCRDRFDEEGHFCKHCVNNLYSCPPEDDIRCDLACNMLRYVPCQMIQDRRACNSIQSNYDQYSPYHLLKNFYFYIAVAIATVAMLLIIAGIILLIRYLTRTYQRRITRSSAKTVYIPSAPAPPPSYLSILHNRAETDTLSSHIYEECYAPPSYEKAHKYPMTRRYYEHAL</sequence>
<evidence type="ECO:0000313" key="12">
    <source>
        <dbReference type="EMBL" id="CAF4187330.1"/>
    </source>
</evidence>
<keyword evidence="1" id="KW-1015">Disulfide bond</keyword>
<dbReference type="EMBL" id="CAJNOV010002089">
    <property type="protein sequence ID" value="CAF1088953.1"/>
    <property type="molecule type" value="Genomic_DNA"/>
</dbReference>
<dbReference type="EMBL" id="CAJNRG010011792">
    <property type="protein sequence ID" value="CAF2135174.1"/>
    <property type="molecule type" value="Genomic_DNA"/>
</dbReference>
<dbReference type="EMBL" id="CAJOBG010000546">
    <property type="protein sequence ID" value="CAF3828144.1"/>
    <property type="molecule type" value="Genomic_DNA"/>
</dbReference>
<comment type="caution">
    <text evidence="4">The sequence shown here is derived from an EMBL/GenBank/DDBJ whole genome shotgun (WGS) entry which is preliminary data.</text>
</comment>
<dbReference type="SUPFAM" id="SSF57424">
    <property type="entry name" value="LDL receptor-like module"/>
    <property type="match status" value="1"/>
</dbReference>
<dbReference type="EMBL" id="CAJOBJ010006489">
    <property type="protein sequence ID" value="CAF4061691.1"/>
    <property type="molecule type" value="Genomic_DNA"/>
</dbReference>
<dbReference type="Proteomes" id="UP000663887">
    <property type="component" value="Unassembled WGS sequence"/>
</dbReference>
<dbReference type="EMBL" id="CAJNOW010006681">
    <property type="protein sequence ID" value="CAF1493860.1"/>
    <property type="molecule type" value="Genomic_DNA"/>
</dbReference>
<evidence type="ECO:0000313" key="4">
    <source>
        <dbReference type="EMBL" id="CAF1493860.1"/>
    </source>
</evidence>
<evidence type="ECO:0000313" key="8">
    <source>
        <dbReference type="EMBL" id="CAF3778438.1"/>
    </source>
</evidence>
<keyword evidence="14" id="KW-1185">Reference proteome</keyword>
<dbReference type="Proteomes" id="UP000676336">
    <property type="component" value="Unassembled WGS sequence"/>
</dbReference>
<dbReference type="Proteomes" id="UP000663834">
    <property type="component" value="Unassembled WGS sequence"/>
</dbReference>
<keyword evidence="2" id="KW-1133">Transmembrane helix</keyword>
<evidence type="ECO:0000313" key="5">
    <source>
        <dbReference type="EMBL" id="CAF2052539.1"/>
    </source>
</evidence>
<evidence type="ECO:0000256" key="1">
    <source>
        <dbReference type="ARBA" id="ARBA00023157"/>
    </source>
</evidence>
<dbReference type="EMBL" id="CAJNRF010003614">
    <property type="protein sequence ID" value="CAF2052539.1"/>
    <property type="molecule type" value="Genomic_DNA"/>
</dbReference>
<dbReference type="Proteomes" id="UP000663855">
    <property type="component" value="Unassembled WGS sequence"/>
</dbReference>
<gene>
    <name evidence="12" type="ORF">BYL167_LOCUS23084</name>
    <name evidence="3" type="ORF">CJN711_LOCUS6572</name>
    <name evidence="11" type="ORF">GIL414_LOCUS15002</name>
    <name evidence="4" type="ORF">KQP761_LOCUS14250</name>
    <name evidence="7" type="ORF">MBJ925_LOCUS30445</name>
    <name evidence="9" type="ORF">OVN521_LOCUS5479</name>
    <name evidence="10" type="ORF">SMN809_LOCUS14185</name>
    <name evidence="8" type="ORF">UXM345_LOCUS3550</name>
    <name evidence="5" type="ORF">WKI299_LOCUS10427</name>
    <name evidence="6" type="ORF">XDN619_LOCUS25679</name>
</gene>
<evidence type="ECO:0000313" key="14">
    <source>
        <dbReference type="Proteomes" id="UP000663866"/>
    </source>
</evidence>
<dbReference type="Proteomes" id="UP000681967">
    <property type="component" value="Unassembled WGS sequence"/>
</dbReference>
<name>A0A815SKQ0_9BILA</name>
<evidence type="ECO:0000313" key="6">
    <source>
        <dbReference type="EMBL" id="CAF2135174.1"/>
    </source>
</evidence>
<evidence type="ECO:0000313" key="11">
    <source>
        <dbReference type="EMBL" id="CAF4061691.1"/>
    </source>
</evidence>
<protein>
    <submittedName>
        <fullName evidence="4">Uncharacterized protein</fullName>
    </submittedName>
</protein>
<dbReference type="EMBL" id="CAJOBI010005789">
    <property type="protein sequence ID" value="CAF4042450.1"/>
    <property type="molecule type" value="Genomic_DNA"/>
</dbReference>
<keyword evidence="2" id="KW-0472">Membrane</keyword>
<dbReference type="Proteomes" id="UP000681720">
    <property type="component" value="Unassembled WGS sequence"/>
</dbReference>
<dbReference type="Proteomes" id="UP000663824">
    <property type="component" value="Unassembled WGS sequence"/>
</dbReference>
<evidence type="ECO:0000313" key="3">
    <source>
        <dbReference type="EMBL" id="CAF1088953.1"/>
    </source>
</evidence>
<reference evidence="4" key="1">
    <citation type="submission" date="2021-02" db="EMBL/GenBank/DDBJ databases">
        <authorList>
            <person name="Nowell W R."/>
        </authorList>
    </citation>
    <scope>NUCLEOTIDE SEQUENCE</scope>
</reference>
<dbReference type="EMBL" id="CAJOBH010015434">
    <property type="protein sequence ID" value="CAF4187330.1"/>
    <property type="molecule type" value="Genomic_DNA"/>
</dbReference>
<dbReference type="InterPro" id="IPR036055">
    <property type="entry name" value="LDL_receptor-like_sf"/>
</dbReference>
<dbReference type="AlphaFoldDB" id="A0A815SKQ0"/>
<evidence type="ECO:0000313" key="9">
    <source>
        <dbReference type="EMBL" id="CAF3828144.1"/>
    </source>
</evidence>
<dbReference type="EMBL" id="CAJOBF010000232">
    <property type="protein sequence ID" value="CAF3778438.1"/>
    <property type="molecule type" value="Genomic_DNA"/>
</dbReference>
<feature type="transmembrane region" description="Helical" evidence="2">
    <location>
        <begin position="97"/>
        <end position="124"/>
    </location>
</feature>
<evidence type="ECO:0000256" key="2">
    <source>
        <dbReference type="SAM" id="Phobius"/>
    </source>
</evidence>
<proteinExistence type="predicted"/>
<accession>A0A815SKQ0</accession>
<dbReference type="OrthoDB" id="10012100at2759"/>
<dbReference type="Proteomes" id="UP000663856">
    <property type="component" value="Unassembled WGS sequence"/>
</dbReference>
<dbReference type="Proteomes" id="UP000663842">
    <property type="component" value="Unassembled WGS sequence"/>
</dbReference>
<evidence type="ECO:0000313" key="7">
    <source>
        <dbReference type="EMBL" id="CAF2146233.1"/>
    </source>
</evidence>
<dbReference type="EMBL" id="CAJNRE010016457">
    <property type="protein sequence ID" value="CAF2146233.1"/>
    <property type="molecule type" value="Genomic_DNA"/>
</dbReference>
<organism evidence="4 13">
    <name type="scientific">Rotaria magnacalcarata</name>
    <dbReference type="NCBI Taxonomy" id="392030"/>
    <lineage>
        <taxon>Eukaryota</taxon>
        <taxon>Metazoa</taxon>
        <taxon>Spiralia</taxon>
        <taxon>Gnathifera</taxon>
        <taxon>Rotifera</taxon>
        <taxon>Eurotatoria</taxon>
        <taxon>Bdelloidea</taxon>
        <taxon>Philodinida</taxon>
        <taxon>Philodinidae</taxon>
        <taxon>Rotaria</taxon>
    </lineage>
</organism>
<keyword evidence="2" id="KW-0812">Transmembrane</keyword>
<evidence type="ECO:0000313" key="10">
    <source>
        <dbReference type="EMBL" id="CAF4042450.1"/>
    </source>
</evidence>